<dbReference type="EMBL" id="JANPWB010000010">
    <property type="protein sequence ID" value="KAJ1145034.1"/>
    <property type="molecule type" value="Genomic_DNA"/>
</dbReference>
<dbReference type="AlphaFoldDB" id="A0AAV7QWX3"/>
<protein>
    <submittedName>
        <fullName evidence="2">Uncharacterized protein</fullName>
    </submittedName>
</protein>
<organism evidence="2 3">
    <name type="scientific">Pleurodeles waltl</name>
    <name type="common">Iberian ribbed newt</name>
    <dbReference type="NCBI Taxonomy" id="8319"/>
    <lineage>
        <taxon>Eukaryota</taxon>
        <taxon>Metazoa</taxon>
        <taxon>Chordata</taxon>
        <taxon>Craniata</taxon>
        <taxon>Vertebrata</taxon>
        <taxon>Euteleostomi</taxon>
        <taxon>Amphibia</taxon>
        <taxon>Batrachia</taxon>
        <taxon>Caudata</taxon>
        <taxon>Salamandroidea</taxon>
        <taxon>Salamandridae</taxon>
        <taxon>Pleurodelinae</taxon>
        <taxon>Pleurodeles</taxon>
    </lineage>
</organism>
<dbReference type="Proteomes" id="UP001066276">
    <property type="component" value="Chromosome 6"/>
</dbReference>
<keyword evidence="3" id="KW-1185">Reference proteome</keyword>
<gene>
    <name evidence="2" type="ORF">NDU88_011326</name>
</gene>
<feature type="region of interest" description="Disordered" evidence="1">
    <location>
        <begin position="32"/>
        <end position="91"/>
    </location>
</feature>
<comment type="caution">
    <text evidence="2">The sequence shown here is derived from an EMBL/GenBank/DDBJ whole genome shotgun (WGS) entry which is preliminary data.</text>
</comment>
<evidence type="ECO:0000313" key="3">
    <source>
        <dbReference type="Proteomes" id="UP001066276"/>
    </source>
</evidence>
<sequence length="143" mass="15587">MPARLSWRREPLDWSGGFLLHWQDADCAGSSAHAEGWQAVSSANTGGDRSPPSLIRLDHDTGVANDSSRDPGAQPKQARGSPPPEIERGWDTRSTCNLHKHSKMGGELRGTVLAVIKNTKTVLEQKIEEVALNVGYPVPDPWN</sequence>
<evidence type="ECO:0000313" key="2">
    <source>
        <dbReference type="EMBL" id="KAJ1145034.1"/>
    </source>
</evidence>
<evidence type="ECO:0000256" key="1">
    <source>
        <dbReference type="SAM" id="MobiDB-lite"/>
    </source>
</evidence>
<reference evidence="2" key="1">
    <citation type="journal article" date="2022" name="bioRxiv">
        <title>Sequencing and chromosome-scale assembly of the giantPleurodeles waltlgenome.</title>
        <authorList>
            <person name="Brown T."/>
            <person name="Elewa A."/>
            <person name="Iarovenko S."/>
            <person name="Subramanian E."/>
            <person name="Araus A.J."/>
            <person name="Petzold A."/>
            <person name="Susuki M."/>
            <person name="Suzuki K.-i.T."/>
            <person name="Hayashi T."/>
            <person name="Toyoda A."/>
            <person name="Oliveira C."/>
            <person name="Osipova E."/>
            <person name="Leigh N.D."/>
            <person name="Simon A."/>
            <person name="Yun M.H."/>
        </authorList>
    </citation>
    <scope>NUCLEOTIDE SEQUENCE</scope>
    <source>
        <strain evidence="2">20211129_DDA</strain>
        <tissue evidence="2">Liver</tissue>
    </source>
</reference>
<name>A0AAV7QWX3_PLEWA</name>
<accession>A0AAV7QWX3</accession>
<proteinExistence type="predicted"/>